<dbReference type="GO" id="GO:0004301">
    <property type="term" value="F:epoxide hydrolase activity"/>
    <property type="evidence" value="ECO:0007669"/>
    <property type="project" value="TreeGrafter"/>
</dbReference>
<proteinExistence type="inferred from homology"/>
<reference evidence="5 6" key="1">
    <citation type="journal article" date="2019" name="Emerg. Microbes Infect.">
        <title>Comprehensive subspecies identification of 175 nontuberculous mycobacteria species based on 7547 genomic profiles.</title>
        <authorList>
            <person name="Matsumoto Y."/>
            <person name="Kinjo T."/>
            <person name="Motooka D."/>
            <person name="Nabeya D."/>
            <person name="Jung N."/>
            <person name="Uechi K."/>
            <person name="Horii T."/>
            <person name="Iida T."/>
            <person name="Fujita J."/>
            <person name="Nakamura S."/>
        </authorList>
    </citation>
    <scope>NUCLEOTIDE SEQUENCE [LARGE SCALE GENOMIC DNA]</scope>
    <source>
        <strain evidence="5 6">JCM 30396</strain>
    </source>
</reference>
<dbReference type="PANTHER" id="PTHR21661:SF35">
    <property type="entry name" value="EPOXIDE HYDROLASE"/>
    <property type="match status" value="1"/>
</dbReference>
<dbReference type="EMBL" id="AP022596">
    <property type="protein sequence ID" value="BBY65895.1"/>
    <property type="molecule type" value="Genomic_DNA"/>
</dbReference>
<dbReference type="Pfam" id="PF06441">
    <property type="entry name" value="EHN"/>
    <property type="match status" value="1"/>
</dbReference>
<accession>A0A7I7TC08</accession>
<dbReference type="KEGG" id="mhev:MHEL_41380"/>
<keyword evidence="6" id="KW-1185">Reference proteome</keyword>
<organism evidence="5 6">
    <name type="scientific">Mycolicibacterium helvum</name>
    <dbReference type="NCBI Taxonomy" id="1534349"/>
    <lineage>
        <taxon>Bacteria</taxon>
        <taxon>Bacillati</taxon>
        <taxon>Actinomycetota</taxon>
        <taxon>Actinomycetes</taxon>
        <taxon>Mycobacteriales</taxon>
        <taxon>Mycobacteriaceae</taxon>
        <taxon>Mycolicibacterium</taxon>
    </lineage>
</organism>
<name>A0A7I7TC08_9MYCO</name>
<dbReference type="PANTHER" id="PTHR21661">
    <property type="entry name" value="EPOXIDE HYDROLASE 1-RELATED"/>
    <property type="match status" value="1"/>
</dbReference>
<evidence type="ECO:0000313" key="6">
    <source>
        <dbReference type="Proteomes" id="UP000467148"/>
    </source>
</evidence>
<dbReference type="InterPro" id="IPR010497">
    <property type="entry name" value="Epoxide_hydro_N"/>
</dbReference>
<comment type="similarity">
    <text evidence="1">Belongs to the peptidase S33 family.</text>
</comment>
<dbReference type="SUPFAM" id="SSF53474">
    <property type="entry name" value="alpha/beta-Hydrolases"/>
    <property type="match status" value="1"/>
</dbReference>
<dbReference type="AlphaFoldDB" id="A0A7I7TC08"/>
<evidence type="ECO:0000256" key="1">
    <source>
        <dbReference type="ARBA" id="ARBA00010088"/>
    </source>
</evidence>
<dbReference type="GO" id="GO:0097176">
    <property type="term" value="P:epoxide metabolic process"/>
    <property type="evidence" value="ECO:0007669"/>
    <property type="project" value="TreeGrafter"/>
</dbReference>
<dbReference type="Proteomes" id="UP000467148">
    <property type="component" value="Chromosome"/>
</dbReference>
<evidence type="ECO:0000259" key="4">
    <source>
        <dbReference type="Pfam" id="PF06441"/>
    </source>
</evidence>
<keyword evidence="3" id="KW-0378">Hydrolase</keyword>
<dbReference type="Gene3D" id="3.40.50.1820">
    <property type="entry name" value="alpha/beta hydrolase"/>
    <property type="match status" value="1"/>
</dbReference>
<evidence type="ECO:0000256" key="2">
    <source>
        <dbReference type="ARBA" id="ARBA00022797"/>
    </source>
</evidence>
<keyword evidence="2" id="KW-0058">Aromatic hydrocarbons catabolism</keyword>
<dbReference type="InterPro" id="IPR029058">
    <property type="entry name" value="AB_hydrolase_fold"/>
</dbReference>
<evidence type="ECO:0000256" key="3">
    <source>
        <dbReference type="ARBA" id="ARBA00022801"/>
    </source>
</evidence>
<dbReference type="RefSeq" id="WP_163749901.1">
    <property type="nucleotide sequence ID" value="NZ_AP022596.1"/>
</dbReference>
<protein>
    <recommendedName>
        <fullName evidence="4">Epoxide hydrolase N-terminal domain-containing protein</fullName>
    </recommendedName>
</protein>
<evidence type="ECO:0000313" key="5">
    <source>
        <dbReference type="EMBL" id="BBY65895.1"/>
    </source>
</evidence>
<sequence>MTPLRRTIDVASFTPRVDDAVLTDLHARLACTRLLEPSPGLPWQQGTDRDYLAGLLRYWRDEYDCSTQASWLNGFDHFLADIDGDTIHFVHQKASSGHGIPLVLTHGWPSTFAKYLGFAPLLTDPHLYGVPGLGFDVVIPLAARLRLLPSQPARE</sequence>
<feature type="domain" description="Epoxide hydrolase N-terminal" evidence="4">
    <location>
        <begin position="11"/>
        <end position="114"/>
    </location>
</feature>
<gene>
    <name evidence="5" type="ORF">MHEL_41380</name>
</gene>